<proteinExistence type="predicted"/>
<keyword evidence="6 7" id="KW-0472">Membrane</keyword>
<dbReference type="SUPFAM" id="SSF52540">
    <property type="entry name" value="P-loop containing nucleoside triphosphate hydrolases"/>
    <property type="match status" value="1"/>
</dbReference>
<gene>
    <name evidence="10" type="ORF">KQI89_14855</name>
</gene>
<sequence>MKKNKQKPLKLLFTWSGKEKYKLYAAMALGLVSGASMMVPYMGIYKILESLYLGHFTREIMIKYSVTILLGVLIRNIFLSMGIKLSHKGAYNALYQVRCMVIEHISKVGLGNLNEKESGDIKRVINDDIEKLELFLAHHLPELVMYATGPIAVFIYLFTVNWVLALVSLMPIPIILLIQIYIFKKMSNETENISKVMGNLNSTMIDYIGGMRLIKAYNLGEDSYTKFANTIDEHSSLWKKVSYTVGPPFATFIVILESAVAFLIPIGGYKLIQGTLQGGEFILFVFVGSMYLVELRALMELGSSLSQVLKGIHNVIEILNIPKLEDTKRPFPKKHDIEFKNVSFSYDKKVNVLKNVNFHIEGGEKIAIVGKSGAGKSTIIQLLARFYDIETGEILIGNENIKDIGYGNLLDNISIVFQKPFLTRQSILENIKMGTEATFEEVKEAAKKAQIHDFIESLPDGYNTLVGNYGSRLSGGEKQRIAIARAILKDTPILILDEATAAADPENQYDIDMAIDNLCKGKTVLIVAHRLNIVNKCHGVMVVEDNTVKALGTHKEVFSTNSYYQKAWTDYNKARNISYGLKVGEHVG</sequence>
<evidence type="ECO:0000313" key="11">
    <source>
        <dbReference type="Proteomes" id="UP000736583"/>
    </source>
</evidence>
<protein>
    <submittedName>
        <fullName evidence="10">ABC transporter ATP-binding protein/permease</fullName>
    </submittedName>
</protein>
<evidence type="ECO:0000256" key="2">
    <source>
        <dbReference type="ARBA" id="ARBA00022692"/>
    </source>
</evidence>
<feature type="transmembrane region" description="Helical" evidence="7">
    <location>
        <begin position="21"/>
        <end position="41"/>
    </location>
</feature>
<dbReference type="PANTHER" id="PTHR24221">
    <property type="entry name" value="ATP-BINDING CASSETTE SUB-FAMILY B"/>
    <property type="match status" value="1"/>
</dbReference>
<dbReference type="InterPro" id="IPR003439">
    <property type="entry name" value="ABC_transporter-like_ATP-bd"/>
</dbReference>
<dbReference type="Gene3D" id="3.40.50.300">
    <property type="entry name" value="P-loop containing nucleotide triphosphate hydrolases"/>
    <property type="match status" value="1"/>
</dbReference>
<name>A0ABS6F3H5_9CLOT</name>
<dbReference type="InterPro" id="IPR003593">
    <property type="entry name" value="AAA+_ATPase"/>
</dbReference>
<dbReference type="SUPFAM" id="SSF90123">
    <property type="entry name" value="ABC transporter transmembrane region"/>
    <property type="match status" value="1"/>
</dbReference>
<evidence type="ECO:0000256" key="5">
    <source>
        <dbReference type="ARBA" id="ARBA00022989"/>
    </source>
</evidence>
<keyword evidence="3" id="KW-0547">Nucleotide-binding</keyword>
<comment type="caution">
    <text evidence="10">The sequence shown here is derived from an EMBL/GenBank/DDBJ whole genome shotgun (WGS) entry which is preliminary data.</text>
</comment>
<dbReference type="PROSITE" id="PS50929">
    <property type="entry name" value="ABC_TM1F"/>
    <property type="match status" value="1"/>
</dbReference>
<evidence type="ECO:0000256" key="4">
    <source>
        <dbReference type="ARBA" id="ARBA00022840"/>
    </source>
</evidence>
<keyword evidence="4 10" id="KW-0067">ATP-binding</keyword>
<dbReference type="Pfam" id="PF00664">
    <property type="entry name" value="ABC_membrane"/>
    <property type="match status" value="1"/>
</dbReference>
<dbReference type="CDD" id="cd07346">
    <property type="entry name" value="ABC_6TM_exporters"/>
    <property type="match status" value="1"/>
</dbReference>
<dbReference type="InterPro" id="IPR039421">
    <property type="entry name" value="Type_1_exporter"/>
</dbReference>
<evidence type="ECO:0000259" key="8">
    <source>
        <dbReference type="PROSITE" id="PS50893"/>
    </source>
</evidence>
<feature type="domain" description="ABC transmembrane type-1" evidence="9">
    <location>
        <begin position="25"/>
        <end position="307"/>
    </location>
</feature>
<feature type="transmembrane region" description="Helical" evidence="7">
    <location>
        <begin position="164"/>
        <end position="183"/>
    </location>
</feature>
<comment type="subcellular location">
    <subcellularLocation>
        <location evidence="1">Cell membrane</location>
        <topology evidence="1">Multi-pass membrane protein</topology>
    </subcellularLocation>
</comment>
<dbReference type="Gene3D" id="1.20.1560.10">
    <property type="entry name" value="ABC transporter type 1, transmembrane domain"/>
    <property type="match status" value="1"/>
</dbReference>
<evidence type="ECO:0000256" key="1">
    <source>
        <dbReference type="ARBA" id="ARBA00004651"/>
    </source>
</evidence>
<dbReference type="InterPro" id="IPR027417">
    <property type="entry name" value="P-loop_NTPase"/>
</dbReference>
<feature type="domain" description="ABC transporter" evidence="8">
    <location>
        <begin position="337"/>
        <end position="570"/>
    </location>
</feature>
<evidence type="ECO:0000256" key="6">
    <source>
        <dbReference type="ARBA" id="ARBA00023136"/>
    </source>
</evidence>
<dbReference type="GO" id="GO:0005524">
    <property type="term" value="F:ATP binding"/>
    <property type="evidence" value="ECO:0007669"/>
    <property type="project" value="UniProtKB-KW"/>
</dbReference>
<evidence type="ECO:0000313" key="10">
    <source>
        <dbReference type="EMBL" id="MBU5593029.1"/>
    </source>
</evidence>
<dbReference type="RefSeq" id="WP_032120988.1">
    <property type="nucleotide sequence ID" value="NZ_JAHLQL010000006.1"/>
</dbReference>
<feature type="transmembrane region" description="Helical" evidence="7">
    <location>
        <begin position="249"/>
        <end position="269"/>
    </location>
</feature>
<dbReference type="SMART" id="SM00382">
    <property type="entry name" value="AAA"/>
    <property type="match status" value="1"/>
</dbReference>
<organism evidence="10 11">
    <name type="scientific">Clostridium simiarum</name>
    <dbReference type="NCBI Taxonomy" id="2841506"/>
    <lineage>
        <taxon>Bacteria</taxon>
        <taxon>Bacillati</taxon>
        <taxon>Bacillota</taxon>
        <taxon>Clostridia</taxon>
        <taxon>Eubacteriales</taxon>
        <taxon>Clostridiaceae</taxon>
        <taxon>Clostridium</taxon>
    </lineage>
</organism>
<dbReference type="EMBL" id="JAHLQL010000006">
    <property type="protein sequence ID" value="MBU5593029.1"/>
    <property type="molecule type" value="Genomic_DNA"/>
</dbReference>
<keyword evidence="5 7" id="KW-1133">Transmembrane helix</keyword>
<keyword evidence="11" id="KW-1185">Reference proteome</keyword>
<evidence type="ECO:0000256" key="7">
    <source>
        <dbReference type="SAM" id="Phobius"/>
    </source>
</evidence>
<keyword evidence="2 7" id="KW-0812">Transmembrane</keyword>
<dbReference type="Pfam" id="PF00005">
    <property type="entry name" value="ABC_tran"/>
    <property type="match status" value="1"/>
</dbReference>
<dbReference type="PANTHER" id="PTHR24221:SF654">
    <property type="entry name" value="ATP-BINDING CASSETTE SUB-FAMILY B MEMBER 6"/>
    <property type="match status" value="1"/>
</dbReference>
<dbReference type="InterPro" id="IPR036640">
    <property type="entry name" value="ABC1_TM_sf"/>
</dbReference>
<feature type="transmembrane region" description="Helical" evidence="7">
    <location>
        <begin position="281"/>
        <end position="299"/>
    </location>
</feature>
<dbReference type="InterPro" id="IPR017871">
    <property type="entry name" value="ABC_transporter-like_CS"/>
</dbReference>
<feature type="transmembrane region" description="Helical" evidence="7">
    <location>
        <begin position="61"/>
        <end position="78"/>
    </location>
</feature>
<dbReference type="PROSITE" id="PS50893">
    <property type="entry name" value="ABC_TRANSPORTER_2"/>
    <property type="match status" value="1"/>
</dbReference>
<evidence type="ECO:0000259" key="9">
    <source>
        <dbReference type="PROSITE" id="PS50929"/>
    </source>
</evidence>
<accession>A0ABS6F3H5</accession>
<evidence type="ECO:0000256" key="3">
    <source>
        <dbReference type="ARBA" id="ARBA00022741"/>
    </source>
</evidence>
<dbReference type="InterPro" id="IPR011527">
    <property type="entry name" value="ABC1_TM_dom"/>
</dbReference>
<dbReference type="PROSITE" id="PS00211">
    <property type="entry name" value="ABC_TRANSPORTER_1"/>
    <property type="match status" value="1"/>
</dbReference>
<dbReference type="Proteomes" id="UP000736583">
    <property type="component" value="Unassembled WGS sequence"/>
</dbReference>
<reference evidence="10 11" key="1">
    <citation type="submission" date="2021-06" db="EMBL/GenBank/DDBJ databases">
        <authorList>
            <person name="Sun Q."/>
            <person name="Li D."/>
        </authorList>
    </citation>
    <scope>NUCLEOTIDE SEQUENCE [LARGE SCALE GENOMIC DNA]</scope>
    <source>
        <strain evidence="10 11">MSJ-4</strain>
    </source>
</reference>